<sequence length="387" mass="42196">MKICFLIRSLGLGGAERQLVNLATGLASRGWQISVAVMYPGGVLEEELRQAGIEVYSVEKRNRLQTGRVVFKLWRWLRRERPDVLHSYLTVCNILSGIIGTLMPSLNVVWGVRASKLPLDAYDWLIGLTERASAFFARRADLIIVNSEAGKRDCLKSGYPSGKTIVIPNGIDTRCFAPDHSARTRMRALLKVGADERLIGLVARLDPVKGHSLFLHAASRLANTHENARFLCVGDGSESVRNELQALARRLGIGNRISWLAAGQDMPAVYNALDILCCSSLSEGFPNVLGEGMACGTPCVTTAVGDAERLVGNTGEVAASADPESMCAAWETMLGRIARDGARLGMQCRERVSQCYTHEHLVDRTAEALTELVAPRSPLPSDTRPLT</sequence>
<name>A0A1B4V507_9GAMM</name>
<protein>
    <submittedName>
        <fullName evidence="2">Glycosyltransferase</fullName>
    </submittedName>
</protein>
<dbReference type="PANTHER" id="PTHR12526">
    <property type="entry name" value="GLYCOSYLTRANSFERASE"/>
    <property type="match status" value="1"/>
</dbReference>
<dbReference type="EMBL" id="AP014936">
    <property type="protein sequence ID" value="BAU48600.1"/>
    <property type="molecule type" value="Genomic_DNA"/>
</dbReference>
<keyword evidence="2" id="KW-0808">Transferase</keyword>
<evidence type="ECO:0000259" key="1">
    <source>
        <dbReference type="Pfam" id="PF13439"/>
    </source>
</evidence>
<dbReference type="AlphaFoldDB" id="A0A1B4V507"/>
<evidence type="ECO:0000313" key="3">
    <source>
        <dbReference type="Proteomes" id="UP000218899"/>
    </source>
</evidence>
<dbReference type="InterPro" id="IPR028098">
    <property type="entry name" value="Glyco_trans_4-like_N"/>
</dbReference>
<dbReference type="KEGG" id="sva:SVA_2048"/>
<accession>A0A1B4V507</accession>
<reference evidence="2 3" key="1">
    <citation type="submission" date="2015-08" db="EMBL/GenBank/DDBJ databases">
        <title>Complete genome sequence of Sulfurifustis variabilis.</title>
        <authorList>
            <person name="Miura A."/>
            <person name="Kojima H."/>
            <person name="Fukui M."/>
        </authorList>
    </citation>
    <scope>NUCLEOTIDE SEQUENCE [LARGE SCALE GENOMIC DNA]</scope>
    <source>
        <strain evidence="3">skN76</strain>
    </source>
</reference>
<proteinExistence type="predicted"/>
<keyword evidence="3" id="KW-1185">Reference proteome</keyword>
<dbReference type="Gene3D" id="3.40.50.2000">
    <property type="entry name" value="Glycogen Phosphorylase B"/>
    <property type="match status" value="2"/>
</dbReference>
<dbReference type="SUPFAM" id="SSF53756">
    <property type="entry name" value="UDP-Glycosyltransferase/glycogen phosphorylase"/>
    <property type="match status" value="1"/>
</dbReference>
<dbReference type="RefSeq" id="WP_096461087.1">
    <property type="nucleotide sequence ID" value="NZ_AP014936.1"/>
</dbReference>
<organism evidence="2 3">
    <name type="scientific">Sulfurifustis variabilis</name>
    <dbReference type="NCBI Taxonomy" id="1675686"/>
    <lineage>
        <taxon>Bacteria</taxon>
        <taxon>Pseudomonadati</taxon>
        <taxon>Pseudomonadota</taxon>
        <taxon>Gammaproteobacteria</taxon>
        <taxon>Acidiferrobacterales</taxon>
        <taxon>Acidiferrobacteraceae</taxon>
        <taxon>Sulfurifustis</taxon>
    </lineage>
</organism>
<evidence type="ECO:0000313" key="2">
    <source>
        <dbReference type="EMBL" id="BAU48600.1"/>
    </source>
</evidence>
<gene>
    <name evidence="2" type="ORF">SVA_2048</name>
</gene>
<dbReference type="OrthoDB" id="9802525at2"/>
<dbReference type="Pfam" id="PF13439">
    <property type="entry name" value="Glyco_transf_4"/>
    <property type="match status" value="1"/>
</dbReference>
<dbReference type="Proteomes" id="UP000218899">
    <property type="component" value="Chromosome"/>
</dbReference>
<dbReference type="Pfam" id="PF13692">
    <property type="entry name" value="Glyco_trans_1_4"/>
    <property type="match status" value="1"/>
</dbReference>
<dbReference type="PANTHER" id="PTHR12526:SF636">
    <property type="entry name" value="BLL3647 PROTEIN"/>
    <property type="match status" value="1"/>
</dbReference>
<feature type="domain" description="Glycosyltransferase subfamily 4-like N-terminal" evidence="1">
    <location>
        <begin position="13"/>
        <end position="173"/>
    </location>
</feature>
<dbReference type="GO" id="GO:0016757">
    <property type="term" value="F:glycosyltransferase activity"/>
    <property type="evidence" value="ECO:0007669"/>
    <property type="project" value="TreeGrafter"/>
</dbReference>